<name>A0A0C2J4Q3_9ACTN</name>
<dbReference type="PROSITE" id="PS52019">
    <property type="entry name" value="PKS_MFAS_DH"/>
    <property type="match status" value="1"/>
</dbReference>
<evidence type="ECO:0000256" key="2">
    <source>
        <dbReference type="PROSITE-ProRule" id="PRU01363"/>
    </source>
</evidence>
<dbReference type="Proteomes" id="UP000031675">
    <property type="component" value="Unassembled WGS sequence"/>
</dbReference>
<gene>
    <name evidence="4" type="ORF">LP52_25445</name>
</gene>
<comment type="caution">
    <text evidence="4">The sequence shown here is derived from an EMBL/GenBank/DDBJ whole genome shotgun (WGS) entry which is preliminary data.</text>
</comment>
<accession>A0A0C2J4Q3</accession>
<dbReference type="InterPro" id="IPR049551">
    <property type="entry name" value="PKS_DH_C"/>
</dbReference>
<proteinExistence type="predicted"/>
<dbReference type="InterPro" id="IPR042104">
    <property type="entry name" value="PKS_dehydratase_sf"/>
</dbReference>
<evidence type="ECO:0000256" key="1">
    <source>
        <dbReference type="ARBA" id="ARBA00022679"/>
    </source>
</evidence>
<protein>
    <recommendedName>
        <fullName evidence="3">PKS/mFAS DH domain-containing protein</fullName>
    </recommendedName>
</protein>
<keyword evidence="1" id="KW-0808">Transferase</keyword>
<keyword evidence="5" id="KW-1185">Reference proteome</keyword>
<dbReference type="GO" id="GO:0006633">
    <property type="term" value="P:fatty acid biosynthetic process"/>
    <property type="evidence" value="ECO:0007669"/>
    <property type="project" value="TreeGrafter"/>
</dbReference>
<dbReference type="OrthoDB" id="4332685at2"/>
<feature type="region of interest" description="N-terminal hotdog fold" evidence="2">
    <location>
        <position position="1"/>
    </location>
</feature>
<feature type="domain" description="PKS/mFAS DH" evidence="3">
    <location>
        <begin position="1"/>
        <end position="143"/>
    </location>
</feature>
<comment type="caution">
    <text evidence="2">Lacks conserved residue(s) required for the propagation of feature annotation.</text>
</comment>
<dbReference type="PANTHER" id="PTHR43775">
    <property type="entry name" value="FATTY ACID SYNTHASE"/>
    <property type="match status" value="1"/>
</dbReference>
<dbReference type="InterPro" id="IPR050091">
    <property type="entry name" value="PKS_NRPS_Biosynth_Enz"/>
</dbReference>
<feature type="non-terminal residue" evidence="4">
    <location>
        <position position="156"/>
    </location>
</feature>
<dbReference type="RefSeq" id="WP_040276965.1">
    <property type="nucleotide sequence ID" value="NZ_JROO01000100.1"/>
</dbReference>
<feature type="non-terminal residue" evidence="4">
    <location>
        <position position="1"/>
    </location>
</feature>
<organism evidence="4 5">
    <name type="scientific">Streptomonospora alba</name>
    <dbReference type="NCBI Taxonomy" id="183763"/>
    <lineage>
        <taxon>Bacteria</taxon>
        <taxon>Bacillati</taxon>
        <taxon>Actinomycetota</taxon>
        <taxon>Actinomycetes</taxon>
        <taxon>Streptosporangiales</taxon>
        <taxon>Nocardiopsidaceae</taxon>
        <taxon>Streptomonospora</taxon>
    </lineage>
</organism>
<dbReference type="Gene3D" id="3.10.129.110">
    <property type="entry name" value="Polyketide synthase dehydratase"/>
    <property type="match status" value="1"/>
</dbReference>
<dbReference type="GO" id="GO:0004312">
    <property type="term" value="F:fatty acid synthase activity"/>
    <property type="evidence" value="ECO:0007669"/>
    <property type="project" value="TreeGrafter"/>
</dbReference>
<dbReference type="EMBL" id="JROO01000100">
    <property type="protein sequence ID" value="KIH96366.1"/>
    <property type="molecule type" value="Genomic_DNA"/>
</dbReference>
<evidence type="ECO:0000313" key="5">
    <source>
        <dbReference type="Proteomes" id="UP000031675"/>
    </source>
</evidence>
<dbReference type="PANTHER" id="PTHR43775:SF51">
    <property type="entry name" value="INACTIVE PHENOLPHTHIOCEROL SYNTHESIS POLYKETIDE SYNTHASE TYPE I PKS1-RELATED"/>
    <property type="match status" value="1"/>
</dbReference>
<dbReference type="InterPro" id="IPR049900">
    <property type="entry name" value="PKS_mFAS_DH"/>
</dbReference>
<evidence type="ECO:0000313" key="4">
    <source>
        <dbReference type="EMBL" id="KIH96366.1"/>
    </source>
</evidence>
<dbReference type="STRING" id="183763.LP52_25445"/>
<feature type="region of interest" description="C-terminal hotdog fold" evidence="2">
    <location>
        <begin position="4"/>
        <end position="143"/>
    </location>
</feature>
<dbReference type="Pfam" id="PF14765">
    <property type="entry name" value="PS-DH"/>
    <property type="match status" value="1"/>
</dbReference>
<evidence type="ECO:0000259" key="3">
    <source>
        <dbReference type="PROSITE" id="PS52019"/>
    </source>
</evidence>
<dbReference type="AlphaFoldDB" id="A0A0C2J4Q3"/>
<sequence>PESAVEVDLSGLYERLAEGGFDYGPAFQGLRRVWAGAEGAVFAEAELPEAVREQAGEFALHPALLDAALHALAFAEVEGVEGGVVPFSWSGVRVYAAGASRVRVGLVPVGGGGVRLAVTDMRGELVAEAERLWLRPAQAVSAARSVPLYRPDWTPA</sequence>
<reference evidence="5" key="1">
    <citation type="journal article" date="2015" name="Chem. Biol.">
        <title>Structure, bioactivity, and resistance mechanism of streptomonomicin, an unusual lasso Peptide from an understudied halophilic actinomycete.</title>
        <authorList>
            <person name="Metelev M."/>
            <person name="Tietz J.I."/>
            <person name="Melby J.O."/>
            <person name="Blair P.M."/>
            <person name="Zhu L."/>
            <person name="Livnat I."/>
            <person name="Severinov K."/>
            <person name="Mitchell D.A."/>
        </authorList>
    </citation>
    <scope>NUCLEOTIDE SEQUENCE [LARGE SCALE GENOMIC DNA]</scope>
    <source>
        <strain evidence="5">YIM 90003</strain>
    </source>
</reference>